<proteinExistence type="predicted"/>
<dbReference type="GO" id="GO:0006799">
    <property type="term" value="P:polyphosphate biosynthetic process"/>
    <property type="evidence" value="ECO:0007669"/>
    <property type="project" value="UniProtKB-ARBA"/>
</dbReference>
<accession>A0A927M4J2</accession>
<feature type="domain" description="VTC" evidence="2">
    <location>
        <begin position="29"/>
        <end position="234"/>
    </location>
</feature>
<dbReference type="EMBL" id="JADBEB010000001">
    <property type="protein sequence ID" value="MBE1487869.1"/>
    <property type="molecule type" value="Genomic_DNA"/>
</dbReference>
<feature type="region of interest" description="Disordered" evidence="1">
    <location>
        <begin position="280"/>
        <end position="311"/>
    </location>
</feature>
<organism evidence="3 4">
    <name type="scientific">Plantactinospora soyae</name>
    <dbReference type="NCBI Taxonomy" id="1544732"/>
    <lineage>
        <taxon>Bacteria</taxon>
        <taxon>Bacillati</taxon>
        <taxon>Actinomycetota</taxon>
        <taxon>Actinomycetes</taxon>
        <taxon>Micromonosporales</taxon>
        <taxon>Micromonosporaceae</taxon>
        <taxon>Plantactinospora</taxon>
    </lineage>
</organism>
<protein>
    <recommendedName>
        <fullName evidence="2">VTC domain-containing protein</fullName>
    </recommendedName>
</protein>
<name>A0A927M4J2_9ACTN</name>
<dbReference type="Gene3D" id="3.20.100.30">
    <property type="entry name" value="VTC, catalytic tunnel domain"/>
    <property type="match status" value="1"/>
</dbReference>
<reference evidence="3" key="1">
    <citation type="submission" date="2020-10" db="EMBL/GenBank/DDBJ databases">
        <title>Sequencing the genomes of 1000 actinobacteria strains.</title>
        <authorList>
            <person name="Klenk H.-P."/>
        </authorList>
    </citation>
    <scope>NUCLEOTIDE SEQUENCE</scope>
    <source>
        <strain evidence="3">DSM 46832</strain>
    </source>
</reference>
<dbReference type="AlphaFoldDB" id="A0A927M4J2"/>
<dbReference type="Pfam" id="PF09359">
    <property type="entry name" value="VTC"/>
    <property type="match status" value="1"/>
</dbReference>
<dbReference type="InterPro" id="IPR042267">
    <property type="entry name" value="VTC_sf"/>
</dbReference>
<dbReference type="InterPro" id="IPR018966">
    <property type="entry name" value="VTC_domain"/>
</dbReference>
<gene>
    <name evidence="3" type="ORF">H4W31_003507</name>
</gene>
<keyword evidence="4" id="KW-1185">Reference proteome</keyword>
<comment type="caution">
    <text evidence="3">The sequence shown here is derived from an EMBL/GenBank/DDBJ whole genome shotgun (WGS) entry which is preliminary data.</text>
</comment>
<evidence type="ECO:0000313" key="3">
    <source>
        <dbReference type="EMBL" id="MBE1487869.1"/>
    </source>
</evidence>
<evidence type="ECO:0000259" key="2">
    <source>
        <dbReference type="Pfam" id="PF09359"/>
    </source>
</evidence>
<dbReference type="RefSeq" id="WP_192767643.1">
    <property type="nucleotide sequence ID" value="NZ_JADBEB010000001.1"/>
</dbReference>
<sequence length="311" mass="34772">MTTLDGAPLDRLDPIGLDELTERADLQTRVDRKYVLPLGAVGAVLAEVGPQTRVLEIDRARSFAYQSVYFDTPDLTSYLLTAQRRRRRFKVRTRTYLDSAQCWLEVKTHGARGSTVKNRLAYEPDQHTTLAPGWQFVETVLAQESIVLGGTPAFVPTLVTQYRRSTLFLPDTTSRVTIDTELTWQDDGCPLRLPDLAVVETKTGSTASRVDRMLWVRGYRPTRISKYATGLAALRPDLPAAPWRRTLRRHFTQVGSPSCGHDTHPVPRRSDVDADLVRHDAHPEYGGRPHPAPRRIDFAPAAGPSPSLGQI</sequence>
<evidence type="ECO:0000256" key="1">
    <source>
        <dbReference type="SAM" id="MobiDB-lite"/>
    </source>
</evidence>
<evidence type="ECO:0000313" key="4">
    <source>
        <dbReference type="Proteomes" id="UP000649753"/>
    </source>
</evidence>
<dbReference type="Proteomes" id="UP000649753">
    <property type="component" value="Unassembled WGS sequence"/>
</dbReference>
<dbReference type="CDD" id="cd07750">
    <property type="entry name" value="PolyPPase_VTC_like"/>
    <property type="match status" value="1"/>
</dbReference>